<keyword evidence="2" id="KW-0472">Membrane</keyword>
<evidence type="ECO:0000313" key="5">
    <source>
        <dbReference type="Proteomes" id="UP001176517"/>
    </source>
</evidence>
<reference evidence="4" key="1">
    <citation type="journal article" date="2023" name="PhytoFront">
        <title>Draft Genome Resources of Seven Strains of Tilletia horrida, Causal Agent of Kernel Smut of Rice.</title>
        <authorList>
            <person name="Khanal S."/>
            <person name="Antony Babu S."/>
            <person name="Zhou X.G."/>
        </authorList>
    </citation>
    <scope>NUCLEOTIDE SEQUENCE</scope>
    <source>
        <strain evidence="4">TX6</strain>
    </source>
</reference>
<evidence type="ECO:0000259" key="3">
    <source>
        <dbReference type="Pfam" id="PF07859"/>
    </source>
</evidence>
<dbReference type="Pfam" id="PF07859">
    <property type="entry name" value="Abhydrolase_3"/>
    <property type="match status" value="1"/>
</dbReference>
<organism evidence="4 5">
    <name type="scientific">Tilletia horrida</name>
    <dbReference type="NCBI Taxonomy" id="155126"/>
    <lineage>
        <taxon>Eukaryota</taxon>
        <taxon>Fungi</taxon>
        <taxon>Dikarya</taxon>
        <taxon>Basidiomycota</taxon>
        <taxon>Ustilaginomycotina</taxon>
        <taxon>Exobasidiomycetes</taxon>
        <taxon>Tilletiales</taxon>
        <taxon>Tilletiaceae</taxon>
        <taxon>Tilletia</taxon>
    </lineage>
</organism>
<dbReference type="PANTHER" id="PTHR48081:SF8">
    <property type="entry name" value="ALPHA_BETA HYDROLASE FOLD-3 DOMAIN-CONTAINING PROTEIN-RELATED"/>
    <property type="match status" value="1"/>
</dbReference>
<feature type="domain" description="Alpha/beta hydrolase fold-3" evidence="3">
    <location>
        <begin position="154"/>
        <end position="356"/>
    </location>
</feature>
<dbReference type="EMBL" id="JAPDMZ010000102">
    <property type="protein sequence ID" value="KAK0549941.1"/>
    <property type="molecule type" value="Genomic_DNA"/>
</dbReference>
<keyword evidence="1" id="KW-0378">Hydrolase</keyword>
<feature type="transmembrane region" description="Helical" evidence="2">
    <location>
        <begin position="20"/>
        <end position="46"/>
    </location>
</feature>
<name>A0AAN6JQX8_9BASI</name>
<evidence type="ECO:0000256" key="1">
    <source>
        <dbReference type="ARBA" id="ARBA00022801"/>
    </source>
</evidence>
<dbReference type="InterPro" id="IPR050300">
    <property type="entry name" value="GDXG_lipolytic_enzyme"/>
</dbReference>
<dbReference type="Proteomes" id="UP001176517">
    <property type="component" value="Unassembled WGS sequence"/>
</dbReference>
<evidence type="ECO:0000313" key="4">
    <source>
        <dbReference type="EMBL" id="KAK0549941.1"/>
    </source>
</evidence>
<dbReference type="PANTHER" id="PTHR48081">
    <property type="entry name" value="AB HYDROLASE SUPERFAMILY PROTEIN C4A8.06C"/>
    <property type="match status" value="1"/>
</dbReference>
<keyword evidence="2" id="KW-1133">Transmembrane helix</keyword>
<accession>A0AAN6JQX8</accession>
<dbReference type="Gene3D" id="3.40.50.1820">
    <property type="entry name" value="alpha/beta hydrolase"/>
    <property type="match status" value="1"/>
</dbReference>
<sequence>MAKALVHPIPRPPPTSRFPLNLVLLSGFIAYHTVRLPLVTLLYSLFPGSRPNPQLSLPQAVVYSTIYYQFNFFLGVIGSYINRRGRNTFDLSKSLPTDAGRAIWIPAADKRLLVGQVGEWIQHGNIDLPRVPAYWAGEDRNLDDVRARSGEITILNFHGGGFIDHSAHWTNPISNFFWLVVKHASQSSSDNGKKLLTRGLNVEYRLSNETSWPGIVADAVAAYSYLVDTCKFAPENIILMGDSAGGNLILALVRHLHETKVFPVPGGMIPISPWTDLSMSTFDTTPSAKANASFDYIRNPAIRVARDQVVRGMPFDSLESPYLSPGLCATRGLKDVFDGYPPALFIAGGKERWFSEISDTYEAYIRPSSASDEVGKKRSDRSEFYVEKEMPHDFIAFADLGCRKECDQAAQKICSWISSIGKR</sequence>
<proteinExistence type="predicted"/>
<comment type="caution">
    <text evidence="4">The sequence shown here is derived from an EMBL/GenBank/DDBJ whole genome shotgun (WGS) entry which is preliminary data.</text>
</comment>
<gene>
    <name evidence="4" type="ORF">OC846_003857</name>
</gene>
<dbReference type="SUPFAM" id="SSF53474">
    <property type="entry name" value="alpha/beta-Hydrolases"/>
    <property type="match status" value="1"/>
</dbReference>
<evidence type="ECO:0000256" key="2">
    <source>
        <dbReference type="SAM" id="Phobius"/>
    </source>
</evidence>
<dbReference type="InterPro" id="IPR013094">
    <property type="entry name" value="AB_hydrolase_3"/>
</dbReference>
<protein>
    <recommendedName>
        <fullName evidence="3">Alpha/beta hydrolase fold-3 domain-containing protein</fullName>
    </recommendedName>
</protein>
<keyword evidence="2" id="KW-0812">Transmembrane</keyword>
<dbReference type="InterPro" id="IPR029058">
    <property type="entry name" value="AB_hydrolase_fold"/>
</dbReference>
<feature type="transmembrane region" description="Helical" evidence="2">
    <location>
        <begin position="66"/>
        <end position="83"/>
    </location>
</feature>
<keyword evidence="5" id="KW-1185">Reference proteome</keyword>
<dbReference type="AlphaFoldDB" id="A0AAN6JQX8"/>
<dbReference type="GO" id="GO:0016787">
    <property type="term" value="F:hydrolase activity"/>
    <property type="evidence" value="ECO:0007669"/>
    <property type="project" value="UniProtKB-KW"/>
</dbReference>